<dbReference type="EMBL" id="GGEC01009484">
    <property type="protein sequence ID" value="MBW89967.1"/>
    <property type="molecule type" value="Transcribed_RNA"/>
</dbReference>
<dbReference type="AlphaFoldDB" id="A0A2P2J9A2"/>
<name>A0A2P2J9A2_RHIMU</name>
<sequence length="39" mass="4703">MMKDGALTRIFELWRSHSPIAMEGNLSMHFKCRLWMYTL</sequence>
<accession>A0A2P2J9A2</accession>
<evidence type="ECO:0000313" key="1">
    <source>
        <dbReference type="EMBL" id="MBW89967.1"/>
    </source>
</evidence>
<proteinExistence type="predicted"/>
<organism evidence="1">
    <name type="scientific">Rhizophora mucronata</name>
    <name type="common">Asiatic mangrove</name>
    <dbReference type="NCBI Taxonomy" id="61149"/>
    <lineage>
        <taxon>Eukaryota</taxon>
        <taxon>Viridiplantae</taxon>
        <taxon>Streptophyta</taxon>
        <taxon>Embryophyta</taxon>
        <taxon>Tracheophyta</taxon>
        <taxon>Spermatophyta</taxon>
        <taxon>Magnoliopsida</taxon>
        <taxon>eudicotyledons</taxon>
        <taxon>Gunneridae</taxon>
        <taxon>Pentapetalae</taxon>
        <taxon>rosids</taxon>
        <taxon>fabids</taxon>
        <taxon>Malpighiales</taxon>
        <taxon>Rhizophoraceae</taxon>
        <taxon>Rhizophora</taxon>
    </lineage>
</organism>
<reference evidence="1" key="1">
    <citation type="submission" date="2018-02" db="EMBL/GenBank/DDBJ databases">
        <title>Rhizophora mucronata_Transcriptome.</title>
        <authorList>
            <person name="Meera S.P."/>
            <person name="Sreeshan A."/>
            <person name="Augustine A."/>
        </authorList>
    </citation>
    <scope>NUCLEOTIDE SEQUENCE</scope>
    <source>
        <tissue evidence="1">Leaf</tissue>
    </source>
</reference>
<protein>
    <submittedName>
        <fullName evidence="1">Uncharacterized protein</fullName>
    </submittedName>
</protein>